<reference evidence="8 9" key="1">
    <citation type="submission" date="2024-02" db="EMBL/GenBank/DDBJ databases">
        <authorList>
            <person name="Daric V."/>
            <person name="Darras S."/>
        </authorList>
    </citation>
    <scope>NUCLEOTIDE SEQUENCE [LARGE SCALE GENOMIC DNA]</scope>
</reference>
<dbReference type="CDD" id="cd12249">
    <property type="entry name" value="RRM1_hnRNPR_like"/>
    <property type="match status" value="1"/>
</dbReference>
<dbReference type="InterPro" id="IPR000504">
    <property type="entry name" value="RRM_dom"/>
</dbReference>
<comment type="caution">
    <text evidence="8">The sequence shown here is derived from an EMBL/GenBank/DDBJ whole genome shotgun (WGS) entry which is preliminary data.</text>
</comment>
<dbReference type="PANTHER" id="PTHR21245">
    <property type="entry name" value="HETEROGENEOUS NUCLEAR RIBONUCLEOPROTEIN"/>
    <property type="match status" value="1"/>
</dbReference>
<keyword evidence="3" id="KW-0677">Repeat</keyword>
<dbReference type="InterPro" id="IPR006535">
    <property type="entry name" value="HnRNP_R/Q_splicing_fac"/>
</dbReference>
<proteinExistence type="predicted"/>
<comment type="subcellular location">
    <subcellularLocation>
        <location evidence="1">Cytoplasm</location>
    </subcellularLocation>
</comment>
<dbReference type="Pfam" id="PF00076">
    <property type="entry name" value="RRM_1"/>
    <property type="match status" value="3"/>
</dbReference>
<feature type="domain" description="RRM" evidence="7">
    <location>
        <begin position="278"/>
        <end position="351"/>
    </location>
</feature>
<dbReference type="Pfam" id="PF14709">
    <property type="entry name" value="DND1_DSRM"/>
    <property type="match status" value="1"/>
</dbReference>
<feature type="domain" description="RRM" evidence="7">
    <location>
        <begin position="103"/>
        <end position="181"/>
    </location>
</feature>
<dbReference type="NCBIfam" id="TIGR01648">
    <property type="entry name" value="hnRNP-R-Q"/>
    <property type="match status" value="1"/>
</dbReference>
<evidence type="ECO:0000256" key="1">
    <source>
        <dbReference type="ARBA" id="ARBA00004496"/>
    </source>
</evidence>
<dbReference type="EMBL" id="CAWYQH010000001">
    <property type="protein sequence ID" value="CAK8672253.1"/>
    <property type="molecule type" value="Genomic_DNA"/>
</dbReference>
<evidence type="ECO:0000256" key="5">
    <source>
        <dbReference type="PROSITE-ProRule" id="PRU00176"/>
    </source>
</evidence>
<keyword evidence="9" id="KW-1185">Reference proteome</keyword>
<evidence type="ECO:0000256" key="4">
    <source>
        <dbReference type="ARBA" id="ARBA00022884"/>
    </source>
</evidence>
<accession>A0ABP0F0Q0</accession>
<evidence type="ECO:0000256" key="6">
    <source>
        <dbReference type="SAM" id="MobiDB-lite"/>
    </source>
</evidence>
<keyword evidence="2" id="KW-0963">Cytoplasm</keyword>
<evidence type="ECO:0000256" key="3">
    <source>
        <dbReference type="ARBA" id="ARBA00022737"/>
    </source>
</evidence>
<feature type="domain" description="RRM" evidence="7">
    <location>
        <begin position="183"/>
        <end position="265"/>
    </location>
</feature>
<sequence>MKQINSHDCIVIPNKSHQASLLRSDIPSITSGAQQTNMITANQPSANDANSTNQEALCNNPAKEAALQQLCKTTGYTLKQENGQRKYGGPPPNWNDAIPGKGCEIFVGKLPRDLYEDELVPVLETCGRIYELRLMMDFNGNNRGFAFVKYCAQNEARRALKELNNYEIRKGRLLGVCKSVDNCRLFVGGIPKTKLKDEILTEMKKITEGVVDAIVYPSAADKTKNRGFAFVEYQDHHTAAMARRKLMHTRPQVWGHPIAVDWAEPEVEVDDDVMSTVKILYVRNLMLNTTEEQLEKEFLTIVPPEAIERVKKIRDYGFVHFNTRENALKCMKELNGTLLDGAPMEVTLAKPVDRETYVRYTRAANRVNTEGQESLAAAYPGFITTAYDPATAYSYAGTPIYYGGVPYATAAIPALPATPRYSVPSTLRNDFTQLPAIGIPQIGAAGVPLGIPGATTGMVGAQAGRGVSLRGRNRGAARGIGARNVLNLGRGLQTTFYNHYNKRHHWQQPHHQQVISGPLQGPAEKFDLLPGMELTPINPLSLKPSNLQKSSIQLLEDYCKKMGLAKPDYRLHSADGQNGRQLFLYRVEMPSLDNKHQSQAASQPPPPQQQEQREGYNQPRSLPNRIQYTPTKLCTSLEMAKEIAAAHVLGALNVDKNSNAADVKSNDGEHIYVTDDATSGVATLSLCSPDINGYPTVYTSALDDNYAGFHIYNGMAYTASNEPYTTY</sequence>
<feature type="region of interest" description="Disordered" evidence="6">
    <location>
        <begin position="593"/>
        <end position="625"/>
    </location>
</feature>
<dbReference type="InterPro" id="IPR035979">
    <property type="entry name" value="RBD_domain_sf"/>
</dbReference>
<protein>
    <recommendedName>
        <fullName evidence="7">RRM domain-containing protein</fullName>
    </recommendedName>
</protein>
<dbReference type="Proteomes" id="UP001642483">
    <property type="component" value="Unassembled WGS sequence"/>
</dbReference>
<dbReference type="SUPFAM" id="SSF54928">
    <property type="entry name" value="RNA-binding domain, RBD"/>
    <property type="match status" value="2"/>
</dbReference>
<evidence type="ECO:0000313" key="9">
    <source>
        <dbReference type="Proteomes" id="UP001642483"/>
    </source>
</evidence>
<evidence type="ECO:0000259" key="7">
    <source>
        <dbReference type="PROSITE" id="PS50102"/>
    </source>
</evidence>
<dbReference type="Gene3D" id="3.30.70.330">
    <property type="match status" value="3"/>
</dbReference>
<keyword evidence="4 5" id="KW-0694">RNA-binding</keyword>
<dbReference type="InterPro" id="IPR012677">
    <property type="entry name" value="Nucleotide-bd_a/b_plait_sf"/>
</dbReference>
<dbReference type="PROSITE" id="PS50102">
    <property type="entry name" value="RRM"/>
    <property type="match status" value="3"/>
</dbReference>
<organism evidence="8 9">
    <name type="scientific">Clavelina lepadiformis</name>
    <name type="common">Light-bulb sea squirt</name>
    <name type="synonym">Ascidia lepadiformis</name>
    <dbReference type="NCBI Taxonomy" id="159417"/>
    <lineage>
        <taxon>Eukaryota</taxon>
        <taxon>Metazoa</taxon>
        <taxon>Chordata</taxon>
        <taxon>Tunicata</taxon>
        <taxon>Ascidiacea</taxon>
        <taxon>Aplousobranchia</taxon>
        <taxon>Clavelinidae</taxon>
        <taxon>Clavelina</taxon>
    </lineage>
</organism>
<evidence type="ECO:0000313" key="8">
    <source>
        <dbReference type="EMBL" id="CAK8672253.1"/>
    </source>
</evidence>
<dbReference type="SMART" id="SM00360">
    <property type="entry name" value="RRM"/>
    <property type="match status" value="3"/>
</dbReference>
<gene>
    <name evidence="8" type="ORF">CVLEPA_LOCUS1226</name>
</gene>
<evidence type="ECO:0000256" key="2">
    <source>
        <dbReference type="ARBA" id="ARBA00022490"/>
    </source>
</evidence>
<name>A0ABP0F0Q0_CLALP</name>